<dbReference type="AlphaFoldDB" id="A0AAD7WV19"/>
<organism evidence="1 2">
    <name type="scientific">Aldrovandia affinis</name>
    <dbReference type="NCBI Taxonomy" id="143900"/>
    <lineage>
        <taxon>Eukaryota</taxon>
        <taxon>Metazoa</taxon>
        <taxon>Chordata</taxon>
        <taxon>Craniata</taxon>
        <taxon>Vertebrata</taxon>
        <taxon>Euteleostomi</taxon>
        <taxon>Actinopterygii</taxon>
        <taxon>Neopterygii</taxon>
        <taxon>Teleostei</taxon>
        <taxon>Notacanthiformes</taxon>
        <taxon>Halosauridae</taxon>
        <taxon>Aldrovandia</taxon>
    </lineage>
</organism>
<comment type="caution">
    <text evidence="1">The sequence shown here is derived from an EMBL/GenBank/DDBJ whole genome shotgun (WGS) entry which is preliminary data.</text>
</comment>
<dbReference type="EMBL" id="JAINUG010000027">
    <property type="protein sequence ID" value="KAJ8410292.1"/>
    <property type="molecule type" value="Genomic_DNA"/>
</dbReference>
<proteinExistence type="predicted"/>
<reference evidence="1" key="1">
    <citation type="journal article" date="2023" name="Science">
        <title>Genome structures resolve the early diversification of teleost fishes.</title>
        <authorList>
            <person name="Parey E."/>
            <person name="Louis A."/>
            <person name="Montfort J."/>
            <person name="Bouchez O."/>
            <person name="Roques C."/>
            <person name="Iampietro C."/>
            <person name="Lluch J."/>
            <person name="Castinel A."/>
            <person name="Donnadieu C."/>
            <person name="Desvignes T."/>
            <person name="Floi Bucao C."/>
            <person name="Jouanno E."/>
            <person name="Wen M."/>
            <person name="Mejri S."/>
            <person name="Dirks R."/>
            <person name="Jansen H."/>
            <person name="Henkel C."/>
            <person name="Chen W.J."/>
            <person name="Zahm M."/>
            <person name="Cabau C."/>
            <person name="Klopp C."/>
            <person name="Thompson A.W."/>
            <person name="Robinson-Rechavi M."/>
            <person name="Braasch I."/>
            <person name="Lecointre G."/>
            <person name="Bobe J."/>
            <person name="Postlethwait J.H."/>
            <person name="Berthelot C."/>
            <person name="Roest Crollius H."/>
            <person name="Guiguen Y."/>
        </authorList>
    </citation>
    <scope>NUCLEOTIDE SEQUENCE</scope>
    <source>
        <strain evidence="1">NC1722</strain>
    </source>
</reference>
<keyword evidence="2" id="KW-1185">Reference proteome</keyword>
<sequence length="108" mass="11518">MPQRAHLPVLGVCVAVFSTSLHHSLEMSRAAAPTERHLSEVESGTEPRYVALASPFPFRRASCGSPAAVGPDPDSLAESMDVRGWSHFLNSRRDAGFKMVAAGGNRTG</sequence>
<gene>
    <name evidence="1" type="ORF">AAFF_G00202730</name>
</gene>
<name>A0AAD7WV19_9TELE</name>
<protein>
    <submittedName>
        <fullName evidence="1">Uncharacterized protein</fullName>
    </submittedName>
</protein>
<evidence type="ECO:0000313" key="2">
    <source>
        <dbReference type="Proteomes" id="UP001221898"/>
    </source>
</evidence>
<dbReference type="Proteomes" id="UP001221898">
    <property type="component" value="Unassembled WGS sequence"/>
</dbReference>
<accession>A0AAD7WV19</accession>
<evidence type="ECO:0000313" key="1">
    <source>
        <dbReference type="EMBL" id="KAJ8410292.1"/>
    </source>
</evidence>